<evidence type="ECO:0000256" key="3">
    <source>
        <dbReference type="ARBA" id="ARBA00022801"/>
    </source>
</evidence>
<keyword evidence="7" id="KW-0645">Protease</keyword>
<dbReference type="Pfam" id="PF01321">
    <property type="entry name" value="Creatinase_N"/>
    <property type="match status" value="1"/>
</dbReference>
<dbReference type="InterPro" id="IPR000994">
    <property type="entry name" value="Pept_M24"/>
</dbReference>
<dbReference type="CDD" id="cd01085">
    <property type="entry name" value="APP"/>
    <property type="match status" value="1"/>
</dbReference>
<dbReference type="SUPFAM" id="SSF53092">
    <property type="entry name" value="Creatinase/prolidase N-terminal domain"/>
    <property type="match status" value="2"/>
</dbReference>
<dbReference type="PANTHER" id="PTHR43763">
    <property type="entry name" value="XAA-PRO AMINOPEPTIDASE 1"/>
    <property type="match status" value="1"/>
</dbReference>
<evidence type="ECO:0000259" key="4">
    <source>
        <dbReference type="Pfam" id="PF00557"/>
    </source>
</evidence>
<organism evidence="7 8">
    <name type="scientific">Eubacterium album</name>
    <dbReference type="NCBI Taxonomy" id="2978477"/>
    <lineage>
        <taxon>Bacteria</taxon>
        <taxon>Bacillati</taxon>
        <taxon>Bacillota</taxon>
        <taxon>Clostridia</taxon>
        <taxon>Eubacteriales</taxon>
        <taxon>Eubacteriaceae</taxon>
        <taxon>Eubacterium</taxon>
    </lineage>
</organism>
<dbReference type="Gene3D" id="3.40.350.10">
    <property type="entry name" value="Creatinase/prolidase N-terminal domain"/>
    <property type="match status" value="2"/>
</dbReference>
<gene>
    <name evidence="7" type="ORF">N5B56_04180</name>
</gene>
<dbReference type="Pfam" id="PF16188">
    <property type="entry name" value="Peptidase_M24_C"/>
    <property type="match status" value="1"/>
</dbReference>
<evidence type="ECO:0000313" key="7">
    <source>
        <dbReference type="EMBL" id="MCT7398287.1"/>
    </source>
</evidence>
<dbReference type="RefSeq" id="WP_117908856.1">
    <property type="nucleotide sequence ID" value="NZ_JAODBU010000003.1"/>
</dbReference>
<dbReference type="InterPro" id="IPR050422">
    <property type="entry name" value="X-Pro_aminopeptidase_P"/>
</dbReference>
<dbReference type="Pfam" id="PF00557">
    <property type="entry name" value="Peptidase_M24"/>
    <property type="match status" value="1"/>
</dbReference>
<dbReference type="InterPro" id="IPR036005">
    <property type="entry name" value="Creatinase/aminopeptidase-like"/>
</dbReference>
<reference evidence="7" key="1">
    <citation type="submission" date="2022-09" db="EMBL/GenBank/DDBJ databases">
        <title>Eubacterium sp. LFL-14 isolated from human feces.</title>
        <authorList>
            <person name="Liu F."/>
        </authorList>
    </citation>
    <scope>NUCLEOTIDE SEQUENCE</scope>
    <source>
        <strain evidence="7">LFL-14</strain>
    </source>
</reference>
<feature type="domain" description="Peptidase M24 C-terminal" evidence="6">
    <location>
        <begin position="533"/>
        <end position="592"/>
    </location>
</feature>
<keyword evidence="3" id="KW-0378">Hydrolase</keyword>
<comment type="caution">
    <text evidence="7">The sequence shown here is derived from an EMBL/GenBank/DDBJ whole genome shotgun (WGS) entry which is preliminary data.</text>
</comment>
<dbReference type="InterPro" id="IPR000587">
    <property type="entry name" value="Creatinase_N"/>
</dbReference>
<dbReference type="Proteomes" id="UP001431199">
    <property type="component" value="Unassembled WGS sequence"/>
</dbReference>
<accession>A0ABT2M1I9</accession>
<dbReference type="GO" id="GO:0004177">
    <property type="term" value="F:aminopeptidase activity"/>
    <property type="evidence" value="ECO:0007669"/>
    <property type="project" value="UniProtKB-KW"/>
</dbReference>
<keyword evidence="7" id="KW-0031">Aminopeptidase</keyword>
<feature type="domain" description="Creatinase N-terminal" evidence="5">
    <location>
        <begin position="5"/>
        <end position="127"/>
    </location>
</feature>
<dbReference type="SUPFAM" id="SSF55920">
    <property type="entry name" value="Creatinase/aminopeptidase"/>
    <property type="match status" value="1"/>
</dbReference>
<dbReference type="InterPro" id="IPR029149">
    <property type="entry name" value="Creatin/AminoP/Spt16_N"/>
</dbReference>
<protein>
    <submittedName>
        <fullName evidence="7">Aminopeptidase P family protein</fullName>
    </submittedName>
</protein>
<evidence type="ECO:0000259" key="6">
    <source>
        <dbReference type="Pfam" id="PF16188"/>
    </source>
</evidence>
<feature type="domain" description="Peptidase M24" evidence="4">
    <location>
        <begin position="305"/>
        <end position="523"/>
    </location>
</feature>
<keyword evidence="2" id="KW-0479">Metal-binding</keyword>
<dbReference type="InterPro" id="IPR033740">
    <property type="entry name" value="Pept_M24B"/>
</dbReference>
<dbReference type="Gene3D" id="3.90.230.10">
    <property type="entry name" value="Creatinase/methionine aminopeptidase superfamily"/>
    <property type="match status" value="1"/>
</dbReference>
<sequence>MINERISALRNLMEQNKINAYVIPTSDEHGSEYLSDHFKTREYMSGFTGSAGTLVVTMYEALLWTDGRYFIQAAEQLQDSEIKLMKAGEEGVPSVEEYLKKNLIEGSVIGFDGQTTNARQAEKLAEISKMKIKSDVDLVGEIWSDRPAIEFKPIWRLMDRYAGVSYPEKVANIRKRMEEEKADTLLLTSLDEIAWVTNIRGDDIEYNPVCFSYMVITKYDSLLFANTKSFDEKTIYRLSEEGVKIKEYDEIYDYVKVIPEYTTLWLDKTTTNYSILRSIKPEVKIIDKFSPALHLKAIKNNVEIENMINAHIMDGVAVTRFIYWLKHNVSKEKMTEISIANKLEEFRKSWKTYLAPSFETIVGYADHGAIVHYSATKETDYEVKADNFVLIDSGGHYVEGTTDITRTIALGNISTEQKKMYTAVLRGNLKLANAKFLSGCTGVSLDYVARQPLWEIGYDYRHGTGHGVGYLLNVHEQPNAFRYMLRENVEENAEFKPGMITSDEPGVYLEGQYGIRLENLLLCVEKQVTEYGQFLGFDTLTLVPFDVDAIDVNIMSDYEIRLLRQYHKLVYKKISPYLNIEEQEWLYEVCMEI</sequence>
<name>A0ABT2M1I9_9FIRM</name>
<evidence type="ECO:0000313" key="8">
    <source>
        <dbReference type="Proteomes" id="UP001431199"/>
    </source>
</evidence>
<evidence type="ECO:0000256" key="2">
    <source>
        <dbReference type="ARBA" id="ARBA00022723"/>
    </source>
</evidence>
<comment type="similarity">
    <text evidence="1">Belongs to the peptidase M24B family.</text>
</comment>
<evidence type="ECO:0000256" key="1">
    <source>
        <dbReference type="ARBA" id="ARBA00008766"/>
    </source>
</evidence>
<evidence type="ECO:0000259" key="5">
    <source>
        <dbReference type="Pfam" id="PF01321"/>
    </source>
</evidence>
<dbReference type="PANTHER" id="PTHR43763:SF6">
    <property type="entry name" value="XAA-PRO AMINOPEPTIDASE 1"/>
    <property type="match status" value="1"/>
</dbReference>
<dbReference type="EMBL" id="JAODBU010000003">
    <property type="protein sequence ID" value="MCT7398287.1"/>
    <property type="molecule type" value="Genomic_DNA"/>
</dbReference>
<proteinExistence type="inferred from homology"/>
<keyword evidence="8" id="KW-1185">Reference proteome</keyword>
<dbReference type="Pfam" id="PF16189">
    <property type="entry name" value="Creatinase_N_2"/>
    <property type="match status" value="1"/>
</dbReference>
<dbReference type="InterPro" id="IPR032416">
    <property type="entry name" value="Peptidase_M24_C"/>
</dbReference>